<dbReference type="GO" id="GO:0016709">
    <property type="term" value="F:oxidoreductase activity, acting on paired donors, with incorporation or reduction of molecular oxygen, NAD(P)H as one donor, and incorporation of one atom of oxygen"/>
    <property type="evidence" value="ECO:0007669"/>
    <property type="project" value="UniProtKB-ARBA"/>
</dbReference>
<proteinExistence type="predicted"/>
<evidence type="ECO:0000256" key="3">
    <source>
        <dbReference type="ARBA" id="ARBA00022827"/>
    </source>
</evidence>
<comment type="caution">
    <text evidence="6">The sequence shown here is derived from an EMBL/GenBank/DDBJ whole genome shotgun (WGS) entry which is preliminary data.</text>
</comment>
<dbReference type="SUPFAM" id="SSF51905">
    <property type="entry name" value="FAD/NAD(P)-binding domain"/>
    <property type="match status" value="1"/>
</dbReference>
<evidence type="ECO:0000256" key="1">
    <source>
        <dbReference type="ARBA" id="ARBA00001974"/>
    </source>
</evidence>
<dbReference type="PANTHER" id="PTHR43004:SF19">
    <property type="entry name" value="BINDING MONOOXYGENASE, PUTATIVE (JCVI)-RELATED"/>
    <property type="match status" value="1"/>
</dbReference>
<dbReference type="Proteomes" id="UP000310158">
    <property type="component" value="Unassembled WGS sequence"/>
</dbReference>
<dbReference type="InterPro" id="IPR036188">
    <property type="entry name" value="FAD/NAD-bd_sf"/>
</dbReference>
<accession>A0A4S4LI33</accession>
<gene>
    <name evidence="6" type="ORF">EW146_g8217</name>
</gene>
<dbReference type="Gene3D" id="3.30.70.2450">
    <property type="match status" value="1"/>
</dbReference>
<keyword evidence="4" id="KW-0560">Oxidoreductase</keyword>
<keyword evidence="2" id="KW-0285">Flavoprotein</keyword>
<evidence type="ECO:0000259" key="5">
    <source>
        <dbReference type="Pfam" id="PF01494"/>
    </source>
</evidence>
<dbReference type="AlphaFoldDB" id="A0A4S4LI33"/>
<keyword evidence="7" id="KW-1185">Reference proteome</keyword>
<dbReference type="Pfam" id="PF01494">
    <property type="entry name" value="FAD_binding_3"/>
    <property type="match status" value="1"/>
</dbReference>
<dbReference type="PRINTS" id="PR00420">
    <property type="entry name" value="RNGMNOXGNASE"/>
</dbReference>
<dbReference type="InterPro" id="IPR002938">
    <property type="entry name" value="FAD-bd"/>
</dbReference>
<protein>
    <recommendedName>
        <fullName evidence="5">FAD-binding domain-containing protein</fullName>
    </recommendedName>
</protein>
<organism evidence="6 7">
    <name type="scientific">Bondarzewia mesenterica</name>
    <dbReference type="NCBI Taxonomy" id="1095465"/>
    <lineage>
        <taxon>Eukaryota</taxon>
        <taxon>Fungi</taxon>
        <taxon>Dikarya</taxon>
        <taxon>Basidiomycota</taxon>
        <taxon>Agaricomycotina</taxon>
        <taxon>Agaricomycetes</taxon>
        <taxon>Russulales</taxon>
        <taxon>Bondarzewiaceae</taxon>
        <taxon>Bondarzewia</taxon>
    </lineage>
</organism>
<evidence type="ECO:0000313" key="6">
    <source>
        <dbReference type="EMBL" id="THH10941.1"/>
    </source>
</evidence>
<evidence type="ECO:0000256" key="2">
    <source>
        <dbReference type="ARBA" id="ARBA00022630"/>
    </source>
</evidence>
<comment type="cofactor">
    <cofactor evidence="1">
        <name>FAD</name>
        <dbReference type="ChEBI" id="CHEBI:57692"/>
    </cofactor>
</comment>
<sequence length="505" mass="55981">MSTLPDVLIVGTGPTGLVCALTLAQNGVPVRIIEKLSDYPAGQRGAGIMPRTLEIYDFLGLLGDVKAAGGPIPEILQYNAEGQPEKVFSIQPYCEPTPAIPEHNIYMLGQDAACRILRTHLKKYNIQVELSTELVSFEQHDDHVTVVMKEQSDAETKSLDVKYLVGADGAKGIVRKVLGLEFLGETRHSMHVLIGDIVVEGLDNIYWHKFGEIPNDSVMFRPTERYNENIFFIVCSGPTFDYQKALENDEYLARWIQEVTKRPDLKIVRVEYLADYRPNIRMVNAFQKNRVFVAGGSDAAHVHSATGGQGMNSSFNLGWKLALVCKRHSPPSLLQSYTEERLPVIKEMLQRTTAILNSTMDPNRKAGDEPWKRPTTLNQLGVHCRWSSIVLNESGASGGGVPSRDTLATYGAAVCEGDDLRAGDRAPDAPWLIDARTGCTRRLFDMYGPDHHTVLIFAAHDRDLTPIVQRLACYPNGTVYAVVVYPQGWMKVWPCAVRIPSSSTG</sequence>
<evidence type="ECO:0000256" key="4">
    <source>
        <dbReference type="ARBA" id="ARBA00023002"/>
    </source>
</evidence>
<dbReference type="PANTHER" id="PTHR43004">
    <property type="entry name" value="TRK SYSTEM POTASSIUM UPTAKE PROTEIN"/>
    <property type="match status" value="1"/>
</dbReference>
<dbReference type="Gene3D" id="3.50.50.60">
    <property type="entry name" value="FAD/NAD(P)-binding domain"/>
    <property type="match status" value="1"/>
</dbReference>
<keyword evidence="3" id="KW-0274">FAD</keyword>
<dbReference type="GO" id="GO:0071949">
    <property type="term" value="F:FAD binding"/>
    <property type="evidence" value="ECO:0007669"/>
    <property type="project" value="InterPro"/>
</dbReference>
<dbReference type="EMBL" id="SGPL01000541">
    <property type="protein sequence ID" value="THH10941.1"/>
    <property type="molecule type" value="Genomic_DNA"/>
</dbReference>
<reference evidence="6 7" key="1">
    <citation type="submission" date="2019-02" db="EMBL/GenBank/DDBJ databases">
        <title>Genome sequencing of the rare red list fungi Bondarzewia mesenterica.</title>
        <authorList>
            <person name="Buettner E."/>
            <person name="Kellner H."/>
        </authorList>
    </citation>
    <scope>NUCLEOTIDE SEQUENCE [LARGE SCALE GENOMIC DNA]</scope>
    <source>
        <strain evidence="6 7">DSM 108281</strain>
    </source>
</reference>
<feature type="domain" description="FAD-binding" evidence="5">
    <location>
        <begin position="6"/>
        <end position="352"/>
    </location>
</feature>
<dbReference type="OrthoDB" id="2690153at2759"/>
<evidence type="ECO:0000313" key="7">
    <source>
        <dbReference type="Proteomes" id="UP000310158"/>
    </source>
</evidence>
<dbReference type="InterPro" id="IPR050641">
    <property type="entry name" value="RIFMO-like"/>
</dbReference>
<name>A0A4S4LI33_9AGAM</name>